<dbReference type="RefSeq" id="WP_088442002.1">
    <property type="nucleotide sequence ID" value="NZ_BMMC01000007.1"/>
</dbReference>
<organism evidence="1 2">
    <name type="scientific">Sphingopyxis bauzanensis</name>
    <dbReference type="NCBI Taxonomy" id="651663"/>
    <lineage>
        <taxon>Bacteria</taxon>
        <taxon>Pseudomonadati</taxon>
        <taxon>Pseudomonadota</taxon>
        <taxon>Alphaproteobacteria</taxon>
        <taxon>Sphingomonadales</taxon>
        <taxon>Sphingomonadaceae</taxon>
        <taxon>Sphingopyxis</taxon>
    </lineage>
</organism>
<sequence>MADVIYLSCDEDMPDHGGDQRWLIIEASDDGRFFGSGGSFKADGEWGGYGSLAESDLSLESALTAAQQWANKHVVPTIWVQPKPEGS</sequence>
<evidence type="ECO:0000313" key="1">
    <source>
        <dbReference type="EMBL" id="OWQ95906.1"/>
    </source>
</evidence>
<proteinExistence type="predicted"/>
<keyword evidence="2" id="KW-1185">Reference proteome</keyword>
<accession>A0A246JSS8</accession>
<dbReference type="EMBL" id="NISK01000003">
    <property type="protein sequence ID" value="OWQ95906.1"/>
    <property type="molecule type" value="Genomic_DNA"/>
</dbReference>
<dbReference type="Proteomes" id="UP000197361">
    <property type="component" value="Unassembled WGS sequence"/>
</dbReference>
<gene>
    <name evidence="1" type="ORF">CDQ92_14215</name>
</gene>
<comment type="caution">
    <text evidence="1">The sequence shown here is derived from an EMBL/GenBank/DDBJ whole genome shotgun (WGS) entry which is preliminary data.</text>
</comment>
<evidence type="ECO:0000313" key="2">
    <source>
        <dbReference type="Proteomes" id="UP000197361"/>
    </source>
</evidence>
<dbReference type="AlphaFoldDB" id="A0A246JSS8"/>
<protein>
    <submittedName>
        <fullName evidence="1">Uncharacterized protein</fullName>
    </submittedName>
</protein>
<name>A0A246JSS8_9SPHN</name>
<reference evidence="1 2" key="1">
    <citation type="journal article" date="2010" name="Int. J. Syst. Evol. Microbiol.">
        <title>Sphingopyxis bauzanensis sp. nov., a psychrophilic bacterium isolated from soil.</title>
        <authorList>
            <person name="Zhang D.C."/>
            <person name="Liu H.C."/>
            <person name="Xin Y.H."/>
            <person name="Zhou Y.G."/>
            <person name="Schinner F."/>
            <person name="Margesin R."/>
        </authorList>
    </citation>
    <scope>NUCLEOTIDE SEQUENCE [LARGE SCALE GENOMIC DNA]</scope>
    <source>
        <strain evidence="1 2">DSM 22271</strain>
    </source>
</reference>